<dbReference type="PANTHER" id="PTHR39428:SF1">
    <property type="entry name" value="F420H(2)-DEPENDENT QUINONE REDUCTASE RV1261C"/>
    <property type="match status" value="1"/>
</dbReference>
<gene>
    <name evidence="3" type="ORF">JT362_01495</name>
</gene>
<organism evidence="3 4">
    <name type="scientific">Actinophytocola gossypii</name>
    <dbReference type="NCBI Taxonomy" id="2812003"/>
    <lineage>
        <taxon>Bacteria</taxon>
        <taxon>Bacillati</taxon>
        <taxon>Actinomycetota</taxon>
        <taxon>Actinomycetes</taxon>
        <taxon>Pseudonocardiales</taxon>
        <taxon>Pseudonocardiaceae</taxon>
    </lineage>
</organism>
<dbReference type="EMBL" id="JAFFZE010000004">
    <property type="protein sequence ID" value="MCT2581792.1"/>
    <property type="molecule type" value="Genomic_DNA"/>
</dbReference>
<dbReference type="Proteomes" id="UP001156441">
    <property type="component" value="Unassembled WGS sequence"/>
</dbReference>
<protein>
    <submittedName>
        <fullName evidence="3">Nitroreductase family deazaflavin-dependent oxidoreductase</fullName>
    </submittedName>
</protein>
<comment type="catalytic activity">
    <reaction evidence="2">
        <text>oxidized coenzyme F420-(gamma-L-Glu)(n) + a quinol + H(+) = reduced coenzyme F420-(gamma-L-Glu)(n) + a quinone</text>
        <dbReference type="Rhea" id="RHEA:39663"/>
        <dbReference type="Rhea" id="RHEA-COMP:12939"/>
        <dbReference type="Rhea" id="RHEA-COMP:14378"/>
        <dbReference type="ChEBI" id="CHEBI:15378"/>
        <dbReference type="ChEBI" id="CHEBI:24646"/>
        <dbReference type="ChEBI" id="CHEBI:132124"/>
        <dbReference type="ChEBI" id="CHEBI:133980"/>
        <dbReference type="ChEBI" id="CHEBI:139511"/>
    </reaction>
</comment>
<dbReference type="RefSeq" id="WP_260189153.1">
    <property type="nucleotide sequence ID" value="NZ_JAFFZE010000004.1"/>
</dbReference>
<dbReference type="NCBIfam" id="TIGR00026">
    <property type="entry name" value="hi_GC_TIGR00026"/>
    <property type="match status" value="1"/>
</dbReference>
<evidence type="ECO:0000313" key="4">
    <source>
        <dbReference type="Proteomes" id="UP001156441"/>
    </source>
</evidence>
<keyword evidence="4" id="KW-1185">Reference proteome</keyword>
<proteinExistence type="inferred from homology"/>
<evidence type="ECO:0000313" key="3">
    <source>
        <dbReference type="EMBL" id="MCT2581792.1"/>
    </source>
</evidence>
<dbReference type="InterPro" id="IPR012349">
    <property type="entry name" value="Split_barrel_FMN-bd"/>
</dbReference>
<comment type="caution">
    <text evidence="3">The sequence shown here is derived from an EMBL/GenBank/DDBJ whole genome shotgun (WGS) entry which is preliminary data.</text>
</comment>
<dbReference type="Pfam" id="PF04075">
    <property type="entry name" value="F420H2_quin_red"/>
    <property type="match status" value="1"/>
</dbReference>
<dbReference type="InterPro" id="IPR004378">
    <property type="entry name" value="F420H2_quin_Rdtase"/>
</dbReference>
<dbReference type="PANTHER" id="PTHR39428">
    <property type="entry name" value="F420H(2)-DEPENDENT QUINONE REDUCTASE RV1261C"/>
    <property type="match status" value="1"/>
</dbReference>
<evidence type="ECO:0000256" key="1">
    <source>
        <dbReference type="ARBA" id="ARBA00008710"/>
    </source>
</evidence>
<reference evidence="3 4" key="1">
    <citation type="submission" date="2021-02" db="EMBL/GenBank/DDBJ databases">
        <title>Actinophytocola xerophila sp. nov., isolated from soil of cotton cropping field.</title>
        <authorList>
            <person name="Huang R."/>
            <person name="Chen X."/>
            <person name="Ge X."/>
            <person name="Liu W."/>
        </authorList>
    </citation>
    <scope>NUCLEOTIDE SEQUENCE [LARGE SCALE GENOMIC DNA]</scope>
    <source>
        <strain evidence="3 4">S1-96</strain>
    </source>
</reference>
<name>A0ABT2J1R0_9PSEU</name>
<accession>A0ABT2J1R0</accession>
<dbReference type="Gene3D" id="2.30.110.10">
    <property type="entry name" value="Electron Transport, Fmn-binding Protein, Chain A"/>
    <property type="match status" value="1"/>
</dbReference>
<sequence>MTEQAVDFNTQVIDTFRANGGVVGGPFEGKRLVLMHHVGRVSGRERVAPLVAASDGDAYLVCGSMGGAPQDPAWVANIEAGPGTTTIELGDQTLRARTTVVRPTSADWPRLYGIWSAYWPDAAEYETRTSRKFPIVRLEPVDPS</sequence>
<comment type="similarity">
    <text evidence="1">Belongs to the F420H(2)-dependent quinone reductase family.</text>
</comment>
<evidence type="ECO:0000256" key="2">
    <source>
        <dbReference type="ARBA" id="ARBA00049106"/>
    </source>
</evidence>